<reference evidence="4" key="1">
    <citation type="submission" date="2018-07" db="EMBL/GenBank/DDBJ databases">
        <authorList>
            <person name="Safronova V.I."/>
            <person name="Chirak E.R."/>
            <person name="Sazanova A.L."/>
        </authorList>
    </citation>
    <scope>NUCLEOTIDE SEQUENCE [LARGE SCALE GENOMIC DNA]</scope>
    <source>
        <strain evidence="4">RCAM04685</strain>
    </source>
</reference>
<dbReference type="InterPro" id="IPR058634">
    <property type="entry name" value="AaeA-lik-b-barrel"/>
</dbReference>
<dbReference type="OrthoDB" id="9811754at2"/>
<sequence length="327" mass="34726">MERLTPSSSQAVVQAYVVRMAPDVAGRVVEVNVTDNARVEAGKVLFRIDPRPFEIAVAEAQAQAEYIGQTLGASTAAVESAQAKLVKAGADFENIQAQSQRTFELVQRGIMAKSKADEARAALEGSRATVNGAEADLAKAREELGPRGDENPQLRAALATLARARLDLLRTTVSSPASGVVSNLQLATGQYIGAGQSALTFIDATSIWISASFKENSLEHISTSDRAEVVFDSLPGSVFTAKVESIGWGVSQDSVDPNTGLPVIKDDSGWMRDPQRFPVRLIFDGAPPVGIRFGSQANVVVYSGRNPVANAIGAAWIRIISVLTYVS</sequence>
<dbReference type="EMBL" id="QQTP01000001">
    <property type="protein sequence ID" value="RDJ29873.1"/>
    <property type="molecule type" value="Genomic_DNA"/>
</dbReference>
<dbReference type="Pfam" id="PF25917">
    <property type="entry name" value="BSH_RND"/>
    <property type="match status" value="1"/>
</dbReference>
<keyword evidence="4" id="KW-1185">Reference proteome</keyword>
<evidence type="ECO:0000313" key="3">
    <source>
        <dbReference type="EMBL" id="RDJ29873.1"/>
    </source>
</evidence>
<evidence type="ECO:0000313" key="4">
    <source>
        <dbReference type="Proteomes" id="UP000255207"/>
    </source>
</evidence>
<evidence type="ECO:0000259" key="1">
    <source>
        <dbReference type="Pfam" id="PF25917"/>
    </source>
</evidence>
<name>A0A370LD23_9HYPH</name>
<dbReference type="AlphaFoldDB" id="A0A370LD23"/>
<protein>
    <submittedName>
        <fullName evidence="3">HlyD family secretion protein</fullName>
    </submittedName>
</protein>
<dbReference type="InterPro" id="IPR050393">
    <property type="entry name" value="MFP_Efflux_Pump"/>
</dbReference>
<accession>A0A370LD23</accession>
<dbReference type="PANTHER" id="PTHR30367">
    <property type="entry name" value="P-HYDROXYBENZOIC ACID EFFLUX PUMP SUBUNIT AAEA-RELATED"/>
    <property type="match status" value="1"/>
</dbReference>
<dbReference type="SUPFAM" id="SSF111369">
    <property type="entry name" value="HlyD-like secretion proteins"/>
    <property type="match status" value="2"/>
</dbReference>
<comment type="caution">
    <text evidence="3">The sequence shown here is derived from an EMBL/GenBank/DDBJ whole genome shotgun (WGS) entry which is preliminary data.</text>
</comment>
<dbReference type="Proteomes" id="UP000255207">
    <property type="component" value="Unassembled WGS sequence"/>
</dbReference>
<organism evidence="3 4">
    <name type="scientific">Bosea caraganae</name>
    <dbReference type="NCBI Taxonomy" id="2763117"/>
    <lineage>
        <taxon>Bacteria</taxon>
        <taxon>Pseudomonadati</taxon>
        <taxon>Pseudomonadota</taxon>
        <taxon>Alphaproteobacteria</taxon>
        <taxon>Hyphomicrobiales</taxon>
        <taxon>Boseaceae</taxon>
        <taxon>Bosea</taxon>
    </lineage>
</organism>
<dbReference type="Pfam" id="PF25963">
    <property type="entry name" value="Beta-barrel_AAEA"/>
    <property type="match status" value="1"/>
</dbReference>
<feature type="domain" description="p-hydroxybenzoic acid efflux pump subunit AaeA-like beta-barrel" evidence="2">
    <location>
        <begin position="206"/>
        <end position="300"/>
    </location>
</feature>
<feature type="domain" description="Multidrug resistance protein MdtA-like barrel-sandwich hybrid" evidence="1">
    <location>
        <begin position="18"/>
        <end position="199"/>
    </location>
</feature>
<dbReference type="Gene3D" id="2.40.30.170">
    <property type="match status" value="1"/>
</dbReference>
<dbReference type="PANTHER" id="PTHR30367:SF6">
    <property type="entry name" value="SECRETION PROTEIN-RELATED"/>
    <property type="match status" value="1"/>
</dbReference>
<dbReference type="InterPro" id="IPR058625">
    <property type="entry name" value="MdtA-like_BSH"/>
</dbReference>
<proteinExistence type="predicted"/>
<dbReference type="Gene3D" id="2.40.50.100">
    <property type="match status" value="1"/>
</dbReference>
<dbReference type="Gene3D" id="1.10.287.470">
    <property type="entry name" value="Helix hairpin bin"/>
    <property type="match status" value="2"/>
</dbReference>
<gene>
    <name evidence="3" type="ORF">DWE98_01445</name>
</gene>
<evidence type="ECO:0000259" key="2">
    <source>
        <dbReference type="Pfam" id="PF25963"/>
    </source>
</evidence>